<dbReference type="EMBL" id="CP072943">
    <property type="protein sequence ID" value="QTX32746.1"/>
    <property type="molecule type" value="Genomic_DNA"/>
</dbReference>
<dbReference type="AlphaFoldDB" id="A0A9Q7A966"/>
<dbReference type="SUPFAM" id="SSF103473">
    <property type="entry name" value="MFS general substrate transporter"/>
    <property type="match status" value="1"/>
</dbReference>
<evidence type="ECO:0000313" key="9">
    <source>
        <dbReference type="Proteomes" id="UP000671879"/>
    </source>
</evidence>
<evidence type="ECO:0000256" key="4">
    <source>
        <dbReference type="ARBA" id="ARBA00022989"/>
    </source>
</evidence>
<keyword evidence="4 6" id="KW-1133">Transmembrane helix</keyword>
<proteinExistence type="predicted"/>
<dbReference type="PROSITE" id="PS50850">
    <property type="entry name" value="MFS"/>
    <property type="match status" value="1"/>
</dbReference>
<protein>
    <submittedName>
        <fullName evidence="8">MFS transporter</fullName>
    </submittedName>
</protein>
<evidence type="ECO:0000313" key="8">
    <source>
        <dbReference type="EMBL" id="QTX32746.1"/>
    </source>
</evidence>
<feature type="transmembrane region" description="Helical" evidence="6">
    <location>
        <begin position="105"/>
        <end position="125"/>
    </location>
</feature>
<dbReference type="Proteomes" id="UP000671879">
    <property type="component" value="Chromosome"/>
</dbReference>
<feature type="transmembrane region" description="Helical" evidence="6">
    <location>
        <begin position="169"/>
        <end position="186"/>
    </location>
</feature>
<dbReference type="PRINTS" id="PR01036">
    <property type="entry name" value="TCRTETB"/>
</dbReference>
<dbReference type="GO" id="GO:0022857">
    <property type="term" value="F:transmembrane transporter activity"/>
    <property type="evidence" value="ECO:0007669"/>
    <property type="project" value="InterPro"/>
</dbReference>
<dbReference type="GO" id="GO:0005886">
    <property type="term" value="C:plasma membrane"/>
    <property type="evidence" value="ECO:0007669"/>
    <property type="project" value="UniProtKB-SubCell"/>
</dbReference>
<organism evidence="8 9">
    <name type="scientific">Aminithiophilus ramosus</name>
    <dbReference type="NCBI Taxonomy" id="3029084"/>
    <lineage>
        <taxon>Bacteria</taxon>
        <taxon>Thermotogati</taxon>
        <taxon>Synergistota</taxon>
        <taxon>Synergistia</taxon>
        <taxon>Synergistales</taxon>
        <taxon>Aminithiophilaceae</taxon>
        <taxon>Aminithiophilus</taxon>
    </lineage>
</organism>
<keyword evidence="2" id="KW-1003">Cell membrane</keyword>
<feature type="transmembrane region" description="Helical" evidence="6">
    <location>
        <begin position="304"/>
        <end position="327"/>
    </location>
</feature>
<dbReference type="InterPro" id="IPR036259">
    <property type="entry name" value="MFS_trans_sf"/>
</dbReference>
<dbReference type="PROSITE" id="PS00216">
    <property type="entry name" value="SUGAR_TRANSPORT_1"/>
    <property type="match status" value="1"/>
</dbReference>
<dbReference type="PANTHER" id="PTHR43124:SF3">
    <property type="entry name" value="CHLORAMPHENICOL EFFLUX PUMP RV0191"/>
    <property type="match status" value="1"/>
</dbReference>
<evidence type="ECO:0000259" key="7">
    <source>
        <dbReference type="PROSITE" id="PS50850"/>
    </source>
</evidence>
<evidence type="ECO:0000256" key="5">
    <source>
        <dbReference type="ARBA" id="ARBA00023136"/>
    </source>
</evidence>
<feature type="transmembrane region" description="Helical" evidence="6">
    <location>
        <begin position="12"/>
        <end position="30"/>
    </location>
</feature>
<feature type="transmembrane region" description="Helical" evidence="6">
    <location>
        <begin position="213"/>
        <end position="238"/>
    </location>
</feature>
<feature type="transmembrane region" description="Helical" evidence="6">
    <location>
        <begin position="145"/>
        <end position="163"/>
    </location>
</feature>
<dbReference type="PANTHER" id="PTHR43124">
    <property type="entry name" value="PURINE EFFLUX PUMP PBUE"/>
    <property type="match status" value="1"/>
</dbReference>
<feature type="transmembrane region" description="Helical" evidence="6">
    <location>
        <begin position="281"/>
        <end position="298"/>
    </location>
</feature>
<feature type="transmembrane region" description="Helical" evidence="6">
    <location>
        <begin position="339"/>
        <end position="362"/>
    </location>
</feature>
<evidence type="ECO:0000256" key="1">
    <source>
        <dbReference type="ARBA" id="ARBA00004651"/>
    </source>
</evidence>
<dbReference type="InterPro" id="IPR011701">
    <property type="entry name" value="MFS"/>
</dbReference>
<accession>A0A9Q7A966</accession>
<reference evidence="9" key="1">
    <citation type="submission" date="2021-04" db="EMBL/GenBank/DDBJ databases">
        <title>A novel Synergistetes isolate from a pyrite-forming mixed culture.</title>
        <authorList>
            <person name="Bunk B."/>
            <person name="Sproer C."/>
            <person name="Spring S."/>
            <person name="Pester M."/>
        </authorList>
    </citation>
    <scope>NUCLEOTIDE SEQUENCE [LARGE SCALE GENOMIC DNA]</scope>
    <source>
        <strain evidence="9">J.5.4.2-T.3.5.2</strain>
    </source>
</reference>
<feature type="transmembrane region" description="Helical" evidence="6">
    <location>
        <begin position="80"/>
        <end position="99"/>
    </location>
</feature>
<comment type="subcellular location">
    <subcellularLocation>
        <location evidence="1">Cell membrane</location>
        <topology evidence="1">Multi-pass membrane protein</topology>
    </subcellularLocation>
</comment>
<evidence type="ECO:0000256" key="2">
    <source>
        <dbReference type="ARBA" id="ARBA00022475"/>
    </source>
</evidence>
<keyword evidence="5 6" id="KW-0472">Membrane</keyword>
<keyword evidence="3 6" id="KW-0812">Transmembrane</keyword>
<dbReference type="Pfam" id="PF07690">
    <property type="entry name" value="MFS_1"/>
    <property type="match status" value="1"/>
</dbReference>
<dbReference type="Gene3D" id="1.20.1250.20">
    <property type="entry name" value="MFS general substrate transporter like domains"/>
    <property type="match status" value="1"/>
</dbReference>
<dbReference type="CDD" id="cd17474">
    <property type="entry name" value="MFS_YfmO_like"/>
    <property type="match status" value="1"/>
</dbReference>
<dbReference type="InterPro" id="IPR020846">
    <property type="entry name" value="MFS_dom"/>
</dbReference>
<feature type="transmembrane region" description="Helical" evidence="6">
    <location>
        <begin position="250"/>
        <end position="269"/>
    </location>
</feature>
<dbReference type="InterPro" id="IPR005829">
    <property type="entry name" value="Sugar_transporter_CS"/>
</dbReference>
<feature type="domain" description="Major facilitator superfamily (MFS) profile" evidence="7">
    <location>
        <begin position="14"/>
        <end position="392"/>
    </location>
</feature>
<sequence length="397" mass="42480">MRRDRAENRPAKGVLPIIGGVTFISVLGIASVTPAFPEAARALSVSAREIALLISAFTLPGILFTPLTGILADRIGRREILVPSLLLFGLAGTGCAFVSDFRLLVLLRFLQGLGASSLSSLNMVLIGDLYRGPERERATGYNSSVISLGTALFPVLGGALALLGWRWPFLLPLMAFPVAFAVRFRLEVPFERKSETLGSYFRALGQGLRRREVLAILTATTGTFIVLFGSVTAFLPFLLADRFGASSFEIGLVFLSQSLATALAASQSGTLARRFSPRSRLVLAFFLFSLALFLYPQARSLPPVFLAAVAFGLGQGMNMPVLLSLLVSFACPEYRGGLMAINTMALKLGQTVAPLLTGWVLTRWGLESVFYASALTALATLTATLIGFGRSSLSGRC</sequence>
<dbReference type="RefSeq" id="WP_274373999.1">
    <property type="nucleotide sequence ID" value="NZ_CP072943.1"/>
</dbReference>
<evidence type="ECO:0000256" key="3">
    <source>
        <dbReference type="ARBA" id="ARBA00022692"/>
    </source>
</evidence>
<dbReference type="InterPro" id="IPR050189">
    <property type="entry name" value="MFS_Efflux_Transporters"/>
</dbReference>
<feature type="transmembrane region" description="Helical" evidence="6">
    <location>
        <begin position="50"/>
        <end position="68"/>
    </location>
</feature>
<feature type="transmembrane region" description="Helical" evidence="6">
    <location>
        <begin position="368"/>
        <end position="388"/>
    </location>
</feature>
<gene>
    <name evidence="8" type="ORF">KAR29_02075</name>
</gene>
<dbReference type="KEGG" id="aram:KAR29_02075"/>
<name>A0A9Q7A966_9BACT</name>
<keyword evidence="9" id="KW-1185">Reference proteome</keyword>
<evidence type="ECO:0000256" key="6">
    <source>
        <dbReference type="SAM" id="Phobius"/>
    </source>
</evidence>